<feature type="chain" id="PRO_5045178325" evidence="1">
    <location>
        <begin position="19"/>
        <end position="332"/>
    </location>
</feature>
<protein>
    <submittedName>
        <fullName evidence="3">ABC-type nitrate/sulfonate/bicarbonate transport system substrate-binding protein</fullName>
    </submittedName>
</protein>
<evidence type="ECO:0000259" key="2">
    <source>
        <dbReference type="Pfam" id="PF09084"/>
    </source>
</evidence>
<dbReference type="RefSeq" id="WP_230821639.1">
    <property type="nucleotide sequence ID" value="NZ_JAJNCU010000003.1"/>
</dbReference>
<keyword evidence="1" id="KW-0732">Signal</keyword>
<dbReference type="Gene3D" id="3.40.190.10">
    <property type="entry name" value="Periplasmic binding protein-like II"/>
    <property type="match status" value="2"/>
</dbReference>
<dbReference type="SUPFAM" id="SSF53850">
    <property type="entry name" value="Periplasmic binding protein-like II"/>
    <property type="match status" value="1"/>
</dbReference>
<dbReference type="PANTHER" id="PTHR31528">
    <property type="entry name" value="4-AMINO-5-HYDROXYMETHYL-2-METHYLPYRIMIDINE PHOSPHATE SYNTHASE THI11-RELATED"/>
    <property type="match status" value="1"/>
</dbReference>
<feature type="signal peptide" evidence="1">
    <location>
        <begin position="1"/>
        <end position="18"/>
    </location>
</feature>
<comment type="caution">
    <text evidence="3">The sequence shown here is derived from an EMBL/GenBank/DDBJ whole genome shotgun (WGS) entry which is preliminary data.</text>
</comment>
<dbReference type="Proteomes" id="UP001549019">
    <property type="component" value="Unassembled WGS sequence"/>
</dbReference>
<accession>A0ABV2E8N1</accession>
<dbReference type="EMBL" id="JBDZDV010000002">
    <property type="protein sequence ID" value="MET3110769.1"/>
    <property type="molecule type" value="Genomic_DNA"/>
</dbReference>
<dbReference type="Pfam" id="PF09084">
    <property type="entry name" value="NMT1"/>
    <property type="match status" value="1"/>
</dbReference>
<proteinExistence type="predicted"/>
<sequence length="332" mass="36810">MFKFIFPIVLLLLLAACGGEDGGGATDEAELTEVTFVLDWTPNTNHTGIYAAKAEGYYEDQGLDVEIVLPGEAGAEQTVATGNADFGISAQENVTQARLQDVSIVSLAAIIQDNTSYLASPEEYGLETPSDLEGHTYGGYGSPIEEETIASIMQADGADFSEVEILNVGDVDFFTTVQRDVDFAWIYYGWTGIEAELRDMPLNLIDFTEYSDALNFYTPVLITNEGLIEDDPEMVEAFTHATAEGYRLAMEDPERAAQHLLEAEPDLDEELVMASQEWLADVYQGDAPYWGHQERDVWQNYMDWMYESDLIESELDVDQAFTNEFLPGEAGE</sequence>
<dbReference type="PROSITE" id="PS51257">
    <property type="entry name" value="PROKAR_LIPOPROTEIN"/>
    <property type="match status" value="1"/>
</dbReference>
<dbReference type="InterPro" id="IPR015168">
    <property type="entry name" value="SsuA/THI5"/>
</dbReference>
<reference evidence="3 4" key="1">
    <citation type="submission" date="2024-05" db="EMBL/GenBank/DDBJ databases">
        <title>Genomic Encyclopedia of Type Strains, Phase IV (KMG-IV): sequencing the most valuable type-strain genomes for metagenomic binning, comparative biology and taxonomic classification.</title>
        <authorList>
            <person name="Goeker M."/>
        </authorList>
    </citation>
    <scope>NUCLEOTIDE SEQUENCE [LARGE SCALE GENOMIC DNA]</scope>
    <source>
        <strain evidence="3 4">DSM 25286</strain>
    </source>
</reference>
<evidence type="ECO:0000313" key="4">
    <source>
        <dbReference type="Proteomes" id="UP001549019"/>
    </source>
</evidence>
<gene>
    <name evidence="3" type="ORF">ABHD89_001171</name>
</gene>
<evidence type="ECO:0000256" key="1">
    <source>
        <dbReference type="SAM" id="SignalP"/>
    </source>
</evidence>
<name>A0ABV2E8N1_9STAP</name>
<organism evidence="3 4">
    <name type="scientific">Salinicoccus halitifaciens</name>
    <dbReference type="NCBI Taxonomy" id="1073415"/>
    <lineage>
        <taxon>Bacteria</taxon>
        <taxon>Bacillati</taxon>
        <taxon>Bacillota</taxon>
        <taxon>Bacilli</taxon>
        <taxon>Bacillales</taxon>
        <taxon>Staphylococcaceae</taxon>
        <taxon>Salinicoccus</taxon>
    </lineage>
</organism>
<dbReference type="InterPro" id="IPR027939">
    <property type="entry name" value="NMT1/THI5"/>
</dbReference>
<evidence type="ECO:0000313" key="3">
    <source>
        <dbReference type="EMBL" id="MET3110769.1"/>
    </source>
</evidence>
<dbReference type="PANTHER" id="PTHR31528:SF3">
    <property type="entry name" value="THIAMINE BIOSYNTHESIS PROTEIN HI_0357-RELATED"/>
    <property type="match status" value="1"/>
</dbReference>
<keyword evidence="4" id="KW-1185">Reference proteome</keyword>
<feature type="domain" description="SsuA/THI5-like" evidence="2">
    <location>
        <begin position="43"/>
        <end position="256"/>
    </location>
</feature>